<dbReference type="Pfam" id="PF13365">
    <property type="entry name" value="Trypsin_2"/>
    <property type="match status" value="1"/>
</dbReference>
<keyword evidence="2" id="KW-1185">Reference proteome</keyword>
<dbReference type="SUPFAM" id="SSF50494">
    <property type="entry name" value="Trypsin-like serine proteases"/>
    <property type="match status" value="1"/>
</dbReference>
<dbReference type="RefSeq" id="WP_184973504.1">
    <property type="nucleotide sequence ID" value="NZ_BAAAWF010000082.1"/>
</dbReference>
<comment type="caution">
    <text evidence="1">The sequence shown here is derived from an EMBL/GenBank/DDBJ whole genome shotgun (WGS) entry which is preliminary data.</text>
</comment>
<protein>
    <submittedName>
        <fullName evidence="1">Uncharacterized protein</fullName>
    </submittedName>
</protein>
<dbReference type="Gene3D" id="2.40.10.10">
    <property type="entry name" value="Trypsin-like serine proteases"/>
    <property type="match status" value="1"/>
</dbReference>
<accession>A0A7W9Q1U0</accession>
<evidence type="ECO:0000313" key="1">
    <source>
        <dbReference type="EMBL" id="MBB5931779.1"/>
    </source>
</evidence>
<evidence type="ECO:0000313" key="2">
    <source>
        <dbReference type="Proteomes" id="UP000585836"/>
    </source>
</evidence>
<sequence length="1725" mass="189606">MGGGVEHADRVAEVLVRQGEKTEYGSGFLISKSLVLTARHLLQTTDAARPRAVTVLLGVRPQELPVDVEWCSTSYDLALLRLRDPVPGVKAVHFGSLPAGPGTVPVSGIGFPRSAHRTETPGLAGRDSLAAHGVIRLGSNLKSGLLDIAVSNPPPVTKPGADPWKGMSGAAFFTEDRHHLVGVQSRRLTAAGTGSVDAEPVARALAEEPDFRAALLKDLVSTRPRPLLVQQAGDLSLAAVVDQEDLLAGLTGFKRNLISDHLPFVSPGAGHDAHPRMIMSRVLEGEETGLLLVGQAGTGKTRTGIEVGRVALEAGWRVLHVRPGGTASLVDEIAEAVLAGSEDVLVVIDYLNLFIADKEGESPLDLEAVRGRLLPDAAKKNIEVRFLASVRPGWLQQHRSRLRSFFGEVHLRQDEEFMRAVADQGLQHLAKTAVAELGLPHMRRLCGRRPILTLLIASEVERRVARGLDPPSIAGMREGGELAKWLHARLHEDALTVPDPPSPLDGAHATDDLVAAAAAAAACPQPEAEIREAARVALASTASGAGRADTVVDALIGLGWLEGEGGHLEVAHDIVCDQLTDSVIRPDGTRVDRLRTHDLLSGCFTEARTIGRYATNLARLLDDLALRQRDAEVGDVLADWFAGNAAAIGDVMQRDPDVGGYALGAICSGPPWAGSLAEHWTKIVAPWLEEYGDTVNARHVLRRGLRHLPTDAAQRLVPTALRWLELHHRRREGSFVLTILLERDEVGAPFLPDVLQATVTWLADNSSLPESSHLLAKMLTRRDLTPLQEQRIVAATLRWLDHHKGKREATYVLAPLLEHPALRLSARNAVRAAELWLREFCTWPEAWRVIAKLLARDDLGRDMRQTTFRRAEEWLGTNGHRQEASHVVGRLLTRGDLSDTELRGAVRSGIAWTRAQPIEANWTYVLELLLKRPDLTDGERATTVRLADEWLEHHVTDTAADFFIRTVLERPDLTDGEIRRTVAYADAWLRLHALEHNADRIINFLLGYGHLTADERGMATRYAERRLEGQPHDEENSFALVRLLGQRDISDEEAAGHVSAAFDWLATHGTSPSASHVVRAVLDRPHLTYDVMSRSCVVALAWLDHHPSSAGTSFVLGALLSRSDLPAEFVPATLSGALTWLTSNGLEPTAGIVLFNLLLRRDVDRLDTGGDQLRTLFDMSLAWLDLHETDVPMSGRVLGSLLFRTDLEPPEIEQAISRALPWARHHVENHWSERTVRALLRRDELDEAGSRTVVELATLWAHTHGEHPIAANVLIELLGRTDLTDEQRTQVEEAGSRWVAVNPDSPKNAAVHAARNRAAAAAEAADSISEALARLEQSNGELPAFDFFRDLLGRRQLSQDAFESIAAVVLEWTESHPDSPDSAFHLGFLLSRQRLTGLPLDRAFATAERWLRRHVPATQASTVLAGLLDRKDLGGERLRTALTVTELWLRDHATLGDAQYVLKRLLARRDLAPAEQRKVVDTALRWLGSHDGSDQAAHVLSPLNASPRLTRQDLEALVEHSLAWVNAERGGRDIQSVLEPLLEHSELTPDQLRRVASCALRWSDGNLGEISAPRLLKAVVCRAEIPSQVSAASVDLAYDWIRADPTVFDTCFFLDALLRVRDLPADRLTSVVTWSFDWLGRHMPQFKSRLVLRSLLALEQLPGDQARQAAGHALSWLRRYETRLVSDSSKGHGQEIVELLLLRTDVDEDTAEQARHFAALLRRAG</sequence>
<name>A0A7W9Q1U0_9ACTN</name>
<dbReference type="Proteomes" id="UP000585836">
    <property type="component" value="Unassembled WGS sequence"/>
</dbReference>
<dbReference type="InterPro" id="IPR043504">
    <property type="entry name" value="Peptidase_S1_PA_chymotrypsin"/>
</dbReference>
<organism evidence="1 2">
    <name type="scientific">Streptomyces echinatus</name>
    <dbReference type="NCBI Taxonomy" id="67293"/>
    <lineage>
        <taxon>Bacteria</taxon>
        <taxon>Bacillati</taxon>
        <taxon>Actinomycetota</taxon>
        <taxon>Actinomycetes</taxon>
        <taxon>Kitasatosporales</taxon>
        <taxon>Streptomycetaceae</taxon>
        <taxon>Streptomyces</taxon>
    </lineage>
</organism>
<dbReference type="EMBL" id="JACHJK010000018">
    <property type="protein sequence ID" value="MBB5931779.1"/>
    <property type="molecule type" value="Genomic_DNA"/>
</dbReference>
<proteinExistence type="predicted"/>
<gene>
    <name evidence="1" type="ORF">FHS34_007288</name>
</gene>
<dbReference type="InterPro" id="IPR009003">
    <property type="entry name" value="Peptidase_S1_PA"/>
</dbReference>
<reference evidence="1 2" key="1">
    <citation type="submission" date="2020-08" db="EMBL/GenBank/DDBJ databases">
        <title>Genomic Encyclopedia of Type Strains, Phase III (KMG-III): the genomes of soil and plant-associated and newly described type strains.</title>
        <authorList>
            <person name="Whitman W."/>
        </authorList>
    </citation>
    <scope>NUCLEOTIDE SEQUENCE [LARGE SCALE GENOMIC DNA]</scope>
    <source>
        <strain evidence="1 2">CECT 3313</strain>
    </source>
</reference>